<proteinExistence type="predicted"/>
<dbReference type="AlphaFoldDB" id="A0A261U6I1"/>
<dbReference type="Pfam" id="PF04794">
    <property type="entry name" value="YdjC"/>
    <property type="match status" value="1"/>
</dbReference>
<keyword evidence="3" id="KW-0378">Hydrolase</keyword>
<dbReference type="EMBL" id="NEVQ01000012">
    <property type="protein sequence ID" value="OZI57548.1"/>
    <property type="molecule type" value="Genomic_DNA"/>
</dbReference>
<evidence type="ECO:0000256" key="3">
    <source>
        <dbReference type="ARBA" id="ARBA00022801"/>
    </source>
</evidence>
<keyword evidence="4" id="KW-0460">Magnesium</keyword>
<dbReference type="GO" id="GO:0046872">
    <property type="term" value="F:metal ion binding"/>
    <property type="evidence" value="ECO:0007669"/>
    <property type="project" value="UniProtKB-KW"/>
</dbReference>
<organism evidence="6 7">
    <name type="scientific">Bordetella genomosp. 4</name>
    <dbReference type="NCBI Taxonomy" id="463044"/>
    <lineage>
        <taxon>Bacteria</taxon>
        <taxon>Pseudomonadati</taxon>
        <taxon>Pseudomonadota</taxon>
        <taxon>Betaproteobacteria</taxon>
        <taxon>Burkholderiales</taxon>
        <taxon>Alcaligenaceae</taxon>
        <taxon>Bordetella</taxon>
    </lineage>
</organism>
<dbReference type="RefSeq" id="WP_373558287.1">
    <property type="nucleotide sequence ID" value="NZ_NEVO01000005.1"/>
</dbReference>
<evidence type="ECO:0000256" key="2">
    <source>
        <dbReference type="ARBA" id="ARBA00022723"/>
    </source>
</evidence>
<accession>A0A261U6I1</accession>
<keyword evidence="7" id="KW-1185">Reference proteome</keyword>
<dbReference type="Proteomes" id="UP000216885">
    <property type="component" value="Unassembled WGS sequence"/>
</dbReference>
<name>A0A261U6I1_9BORD</name>
<evidence type="ECO:0008006" key="8">
    <source>
        <dbReference type="Google" id="ProtNLM"/>
    </source>
</evidence>
<evidence type="ECO:0000256" key="4">
    <source>
        <dbReference type="ARBA" id="ARBA00022842"/>
    </source>
</evidence>
<comment type="caution">
    <text evidence="6">The sequence shown here is derived from an EMBL/GenBank/DDBJ whole genome shotgun (WGS) entry which is preliminary data.</text>
</comment>
<dbReference type="CDD" id="cd10807">
    <property type="entry name" value="YdjC_like_3"/>
    <property type="match status" value="1"/>
</dbReference>
<dbReference type="GO" id="GO:0016787">
    <property type="term" value="F:hydrolase activity"/>
    <property type="evidence" value="ECO:0007669"/>
    <property type="project" value="UniProtKB-KW"/>
</dbReference>
<evidence type="ECO:0000256" key="5">
    <source>
        <dbReference type="ARBA" id="ARBA00023277"/>
    </source>
</evidence>
<dbReference type="InterPro" id="IPR011330">
    <property type="entry name" value="Glyco_hydro/deAcase_b/a-brl"/>
</dbReference>
<comment type="cofactor">
    <cofactor evidence="1">
        <name>Mg(2+)</name>
        <dbReference type="ChEBI" id="CHEBI:18420"/>
    </cofactor>
</comment>
<gene>
    <name evidence="6" type="ORF">CAL20_09185</name>
</gene>
<evidence type="ECO:0000313" key="7">
    <source>
        <dbReference type="Proteomes" id="UP000216885"/>
    </source>
</evidence>
<sequence length="256" mass="28308">MNSSVDAGMFQLAQWGRLSAISCLTQGPTFAANARQLRDLNVEVGLHLNLTEAFGHRHQLAVMPLPALITRAYAGHLNDALIDAQLTRQFDAFEQVLGRAPDYVDGHQHVHQLPNVLPRLIQLLQKRYGNCRPWLRYTAPGMQTGIPIQQSAKAHVIAALGANAVARVARHEGWRTNRRLLGVYGLNGGARHYAGLLHQWLSNARDGDLLMCHPAVAGAGDKLAAQRAAEFHVLARPELGQWLRQNGVHIDRPSWH</sequence>
<protein>
    <recommendedName>
        <fullName evidence="8">Cellobiose phosphorylase</fullName>
    </recommendedName>
</protein>
<dbReference type="GO" id="GO:0005975">
    <property type="term" value="P:carbohydrate metabolic process"/>
    <property type="evidence" value="ECO:0007669"/>
    <property type="project" value="InterPro"/>
</dbReference>
<dbReference type="GO" id="GO:0019213">
    <property type="term" value="F:deacetylase activity"/>
    <property type="evidence" value="ECO:0007669"/>
    <property type="project" value="TreeGrafter"/>
</dbReference>
<evidence type="ECO:0000256" key="1">
    <source>
        <dbReference type="ARBA" id="ARBA00001946"/>
    </source>
</evidence>
<reference evidence="6 7" key="1">
    <citation type="submission" date="2017-05" db="EMBL/GenBank/DDBJ databases">
        <title>Complete and WGS of Bordetella genogroups.</title>
        <authorList>
            <person name="Spilker T."/>
            <person name="LiPuma J."/>
        </authorList>
    </citation>
    <scope>NUCLEOTIDE SEQUENCE [LARGE SCALE GENOMIC DNA]</scope>
    <source>
        <strain evidence="6 7">AU9919</strain>
    </source>
</reference>
<keyword evidence="5" id="KW-0119">Carbohydrate metabolism</keyword>
<dbReference type="PANTHER" id="PTHR31609:SF1">
    <property type="entry name" value="CARBOHYDRATE DEACETYLASE"/>
    <property type="match status" value="1"/>
</dbReference>
<dbReference type="SUPFAM" id="SSF88713">
    <property type="entry name" value="Glycoside hydrolase/deacetylase"/>
    <property type="match status" value="1"/>
</dbReference>
<keyword evidence="2" id="KW-0479">Metal-binding</keyword>
<evidence type="ECO:0000313" key="6">
    <source>
        <dbReference type="EMBL" id="OZI57548.1"/>
    </source>
</evidence>
<dbReference type="PANTHER" id="PTHR31609">
    <property type="entry name" value="YDJC DEACETYLASE FAMILY MEMBER"/>
    <property type="match status" value="1"/>
</dbReference>
<dbReference type="InterPro" id="IPR006879">
    <property type="entry name" value="YdjC-like"/>
</dbReference>
<dbReference type="Gene3D" id="3.20.20.370">
    <property type="entry name" value="Glycoside hydrolase/deacetylase"/>
    <property type="match status" value="1"/>
</dbReference>